<keyword evidence="1" id="KW-0175">Coiled coil</keyword>
<evidence type="ECO:0000256" key="1">
    <source>
        <dbReference type="SAM" id="Coils"/>
    </source>
</evidence>
<evidence type="ECO:0000313" key="2">
    <source>
        <dbReference type="EMBL" id="KAL2607833.1"/>
    </source>
</evidence>
<sequence length="188" mass="21735">MAEFIHKVANLWKELLAKDAKVRELQKTLWERPEQTQPQQLELAWKEFHDVEQRFALVESPDLSDTSLPTFSPVLVETLRKILDSEFDLLRQLQSVQLTSSGATSLTDRDETTLETTTPSSSDIQLVVFWPWEETPVARETNTSGLLVTERSSQLKQLKAQLEKVQSDLVRSEDERRRLESRVRELST</sequence>
<keyword evidence="3" id="KW-1185">Reference proteome</keyword>
<dbReference type="AlphaFoldDB" id="A0ABD1XGM1"/>
<dbReference type="EMBL" id="JBHFFA010000008">
    <property type="protein sequence ID" value="KAL2607833.1"/>
    <property type="molecule type" value="Genomic_DNA"/>
</dbReference>
<accession>A0ABD1XGM1</accession>
<organism evidence="2 3">
    <name type="scientific">Riccia fluitans</name>
    <dbReference type="NCBI Taxonomy" id="41844"/>
    <lineage>
        <taxon>Eukaryota</taxon>
        <taxon>Viridiplantae</taxon>
        <taxon>Streptophyta</taxon>
        <taxon>Embryophyta</taxon>
        <taxon>Marchantiophyta</taxon>
        <taxon>Marchantiopsida</taxon>
        <taxon>Marchantiidae</taxon>
        <taxon>Marchantiales</taxon>
        <taxon>Ricciaceae</taxon>
        <taxon>Riccia</taxon>
    </lineage>
</organism>
<name>A0ABD1XGM1_9MARC</name>
<dbReference type="Proteomes" id="UP001605036">
    <property type="component" value="Unassembled WGS sequence"/>
</dbReference>
<evidence type="ECO:0000313" key="3">
    <source>
        <dbReference type="Proteomes" id="UP001605036"/>
    </source>
</evidence>
<feature type="coiled-coil region" evidence="1">
    <location>
        <begin position="148"/>
        <end position="182"/>
    </location>
</feature>
<gene>
    <name evidence="2" type="ORF">R1flu_026406</name>
</gene>
<comment type="caution">
    <text evidence="2">The sequence shown here is derived from an EMBL/GenBank/DDBJ whole genome shotgun (WGS) entry which is preliminary data.</text>
</comment>
<reference evidence="2 3" key="1">
    <citation type="submission" date="2024-09" db="EMBL/GenBank/DDBJ databases">
        <title>Chromosome-scale assembly of Riccia fluitans.</title>
        <authorList>
            <person name="Paukszto L."/>
            <person name="Sawicki J."/>
            <person name="Karawczyk K."/>
            <person name="Piernik-Szablinska J."/>
            <person name="Szczecinska M."/>
            <person name="Mazdziarz M."/>
        </authorList>
    </citation>
    <scope>NUCLEOTIDE SEQUENCE [LARGE SCALE GENOMIC DNA]</scope>
    <source>
        <strain evidence="2">Rf_01</strain>
        <tissue evidence="2">Aerial parts of the thallus</tissue>
    </source>
</reference>
<protein>
    <submittedName>
        <fullName evidence="2">Uncharacterized protein</fullName>
    </submittedName>
</protein>
<proteinExistence type="predicted"/>